<feature type="non-terminal residue" evidence="1">
    <location>
        <position position="69"/>
    </location>
</feature>
<name>E9IWK7_SOLIN</name>
<gene>
    <name evidence="1" type="ORF">SINV_05790</name>
</gene>
<dbReference type="AlphaFoldDB" id="E9IWK7"/>
<dbReference type="EMBL" id="GL766574">
    <property type="protein sequence ID" value="EFZ15047.1"/>
    <property type="molecule type" value="Genomic_DNA"/>
</dbReference>
<protein>
    <submittedName>
        <fullName evidence="1">Uncharacterized protein</fullName>
    </submittedName>
</protein>
<organism>
    <name type="scientific">Solenopsis invicta</name>
    <name type="common">Red imported fire ant</name>
    <name type="synonym">Solenopsis wagneri</name>
    <dbReference type="NCBI Taxonomy" id="13686"/>
    <lineage>
        <taxon>Eukaryota</taxon>
        <taxon>Metazoa</taxon>
        <taxon>Ecdysozoa</taxon>
        <taxon>Arthropoda</taxon>
        <taxon>Hexapoda</taxon>
        <taxon>Insecta</taxon>
        <taxon>Pterygota</taxon>
        <taxon>Neoptera</taxon>
        <taxon>Endopterygota</taxon>
        <taxon>Hymenoptera</taxon>
        <taxon>Apocrita</taxon>
        <taxon>Aculeata</taxon>
        <taxon>Formicoidea</taxon>
        <taxon>Formicidae</taxon>
        <taxon>Myrmicinae</taxon>
        <taxon>Solenopsis</taxon>
    </lineage>
</organism>
<proteinExistence type="predicted"/>
<sequence>MEYLDRDQLSSDIQHLGHAAEKVATLLALPTAQKLQTLFVINIDKISRSESDVSIKITEQIKISKPGAF</sequence>
<accession>E9IWK7</accession>
<evidence type="ECO:0000313" key="1">
    <source>
        <dbReference type="EMBL" id="EFZ15047.1"/>
    </source>
</evidence>
<dbReference type="HOGENOM" id="CLU_2779068_0_0_1"/>
<reference evidence="1" key="1">
    <citation type="journal article" date="2011" name="Proc. Natl. Acad. Sci. U.S.A.">
        <title>The genome of the fire ant Solenopsis invicta.</title>
        <authorList>
            <person name="Wurm Y."/>
            <person name="Wang J."/>
            <person name="Riba-Grognuz O."/>
            <person name="Corona M."/>
            <person name="Nygaard S."/>
            <person name="Hunt B.G."/>
            <person name="Ingram K.K."/>
            <person name="Falquet L."/>
            <person name="Nipitwattanaphon M."/>
            <person name="Gotzek D."/>
            <person name="Dijkstra M.B."/>
            <person name="Oettler J."/>
            <person name="Comtesse F."/>
            <person name="Shih C.J."/>
            <person name="Wu W.J."/>
            <person name="Yang C.C."/>
            <person name="Thomas J."/>
            <person name="Beaudoing E."/>
            <person name="Pradervand S."/>
            <person name="Flegel V."/>
            <person name="Cook E.D."/>
            <person name="Fabbretti R."/>
            <person name="Stockinger H."/>
            <person name="Long L."/>
            <person name="Farmerie W.G."/>
            <person name="Oakey J."/>
            <person name="Boomsma J.J."/>
            <person name="Pamilo P."/>
            <person name="Yi S.V."/>
            <person name="Heinze J."/>
            <person name="Goodisman M.A."/>
            <person name="Farinelli L."/>
            <person name="Harshman K."/>
            <person name="Hulo N."/>
            <person name="Cerutti L."/>
            <person name="Xenarios I."/>
            <person name="Shoemaker D."/>
            <person name="Keller L."/>
        </authorList>
    </citation>
    <scope>NUCLEOTIDE SEQUENCE [LARGE SCALE GENOMIC DNA]</scope>
</reference>